<dbReference type="PANTHER" id="PTHR43586">
    <property type="entry name" value="CYSTEINE DESULFURASE"/>
    <property type="match status" value="1"/>
</dbReference>
<evidence type="ECO:0000259" key="1">
    <source>
        <dbReference type="Pfam" id="PF00266"/>
    </source>
</evidence>
<dbReference type="EMBL" id="DVIR01000023">
    <property type="protein sequence ID" value="HIS24210.1"/>
    <property type="molecule type" value="Genomic_DNA"/>
</dbReference>
<dbReference type="SUPFAM" id="SSF53383">
    <property type="entry name" value="PLP-dependent transferases"/>
    <property type="match status" value="1"/>
</dbReference>
<dbReference type="InterPro" id="IPR015424">
    <property type="entry name" value="PyrdxlP-dep_Trfase"/>
</dbReference>
<dbReference type="InterPro" id="IPR000192">
    <property type="entry name" value="Aminotrans_V_dom"/>
</dbReference>
<dbReference type="Proteomes" id="UP000823982">
    <property type="component" value="Unassembled WGS sequence"/>
</dbReference>
<proteinExistence type="predicted"/>
<dbReference type="Gene3D" id="3.40.640.10">
    <property type="entry name" value="Type I PLP-dependent aspartate aminotransferase-like (Major domain)"/>
    <property type="match status" value="1"/>
</dbReference>
<dbReference type="Pfam" id="PF00266">
    <property type="entry name" value="Aminotran_5"/>
    <property type="match status" value="1"/>
</dbReference>
<accession>A0A9D1JHZ6</accession>
<organism evidence="2 3">
    <name type="scientific">Candidatus Faeciplasma gallinarum</name>
    <dbReference type="NCBI Taxonomy" id="2840799"/>
    <lineage>
        <taxon>Bacteria</taxon>
        <taxon>Bacillati</taxon>
        <taxon>Bacillota</taxon>
        <taxon>Clostridia</taxon>
        <taxon>Eubacteriales</taxon>
        <taxon>Oscillospiraceae</taxon>
        <taxon>Oscillospiraceae incertae sedis</taxon>
        <taxon>Candidatus Faeciplasma</taxon>
    </lineage>
</organism>
<dbReference type="AlphaFoldDB" id="A0A9D1JHZ6"/>
<sequence length="378" mass="39604">MKCIYFDNAATTFPKPPSVKTAVANAVSNLGGNPGRSGHVYSVEAAKAVYSVRQKSAAMFGAQPENTVFTQNCTHALNLALKGIASRGDRIVISSMEHNAAARPAYALSKQGTRVFVAEVEDTDEKTVENFKELITPDTKCVVCTAASNVTGRIMPIDEIAHICRTSGVCLIVDGAQACGIIPMKIGNGINFICTAGHKGLYAATGTGLLISDGTYSLNTIMEGGTGATSAELEQTPFMPEKLECGTVNTVGIASLGAGIDYVNRMGTGSIYAHENALCEIFIDGIKGLQGVNIHRQGEKFVPIVSFSIDGIDSEAAAGCLSDMGFALRGGLHCAVLAHKTIGTLPRGTVRFSPSVFSSENDVKALVSAVKKILKHGL</sequence>
<keyword evidence="2" id="KW-0032">Aminotransferase</keyword>
<dbReference type="PANTHER" id="PTHR43586:SF4">
    <property type="entry name" value="ISOPENICILLIN N EPIMERASE"/>
    <property type="match status" value="1"/>
</dbReference>
<dbReference type="InterPro" id="IPR015421">
    <property type="entry name" value="PyrdxlP-dep_Trfase_major"/>
</dbReference>
<dbReference type="InterPro" id="IPR015422">
    <property type="entry name" value="PyrdxlP-dep_Trfase_small"/>
</dbReference>
<feature type="domain" description="Aminotransferase class V" evidence="1">
    <location>
        <begin position="4"/>
        <end position="366"/>
    </location>
</feature>
<evidence type="ECO:0000313" key="3">
    <source>
        <dbReference type="Proteomes" id="UP000823982"/>
    </source>
</evidence>
<reference evidence="2" key="2">
    <citation type="journal article" date="2021" name="PeerJ">
        <title>Extensive microbial diversity within the chicken gut microbiome revealed by metagenomics and culture.</title>
        <authorList>
            <person name="Gilroy R."/>
            <person name="Ravi A."/>
            <person name="Getino M."/>
            <person name="Pursley I."/>
            <person name="Horton D.L."/>
            <person name="Alikhan N.F."/>
            <person name="Baker D."/>
            <person name="Gharbi K."/>
            <person name="Hall N."/>
            <person name="Watson M."/>
            <person name="Adriaenssens E.M."/>
            <person name="Foster-Nyarko E."/>
            <person name="Jarju S."/>
            <person name="Secka A."/>
            <person name="Antonio M."/>
            <person name="Oren A."/>
            <person name="Chaudhuri R.R."/>
            <person name="La Ragione R."/>
            <person name="Hildebrand F."/>
            <person name="Pallen M.J."/>
        </authorList>
    </citation>
    <scope>NUCLEOTIDE SEQUENCE</scope>
    <source>
        <strain evidence="2">CHK157-1446</strain>
    </source>
</reference>
<reference evidence="2" key="1">
    <citation type="submission" date="2020-10" db="EMBL/GenBank/DDBJ databases">
        <authorList>
            <person name="Gilroy R."/>
        </authorList>
    </citation>
    <scope>NUCLEOTIDE SEQUENCE</scope>
    <source>
        <strain evidence="2">CHK157-1446</strain>
    </source>
</reference>
<evidence type="ECO:0000313" key="2">
    <source>
        <dbReference type="EMBL" id="HIS24210.1"/>
    </source>
</evidence>
<protein>
    <submittedName>
        <fullName evidence="2">Aminotransferase class V-fold PLP-dependent enzyme</fullName>
    </submittedName>
</protein>
<comment type="caution">
    <text evidence="2">The sequence shown here is derived from an EMBL/GenBank/DDBJ whole genome shotgun (WGS) entry which is preliminary data.</text>
</comment>
<gene>
    <name evidence="2" type="ORF">IAD01_02265</name>
</gene>
<dbReference type="Gene3D" id="3.90.1150.10">
    <property type="entry name" value="Aspartate Aminotransferase, domain 1"/>
    <property type="match status" value="1"/>
</dbReference>
<dbReference type="GO" id="GO:0008483">
    <property type="term" value="F:transaminase activity"/>
    <property type="evidence" value="ECO:0007669"/>
    <property type="project" value="UniProtKB-KW"/>
</dbReference>
<name>A0A9D1JHZ6_9FIRM</name>
<keyword evidence="2" id="KW-0808">Transferase</keyword>